<dbReference type="Gene3D" id="3.40.1390.30">
    <property type="entry name" value="NIF3 (NGG1p interacting factor 3)-like"/>
    <property type="match status" value="2"/>
</dbReference>
<accession>A0A402A6Q5</accession>
<dbReference type="AlphaFoldDB" id="A0A402A6Q5"/>
<reference evidence="6" key="1">
    <citation type="submission" date="2018-12" db="EMBL/GenBank/DDBJ databases">
        <title>Tengunoibacter tsumagoiensis gen. nov., sp. nov., Dictyobacter kobayashii sp. nov., D. alpinus sp. nov., and D. joshuensis sp. nov. and description of Dictyobacteraceae fam. nov. within the order Ktedonobacterales isolated from Tengu-no-mugimeshi.</title>
        <authorList>
            <person name="Wang C.M."/>
            <person name="Zheng Y."/>
            <person name="Sakai Y."/>
            <person name="Toyoda A."/>
            <person name="Minakuchi Y."/>
            <person name="Abe K."/>
            <person name="Yokota A."/>
            <person name="Yabe S."/>
        </authorList>
    </citation>
    <scope>NUCLEOTIDE SEQUENCE [LARGE SCALE GENOMIC DNA]</scope>
    <source>
        <strain evidence="6">Uno3</strain>
    </source>
</reference>
<dbReference type="SUPFAM" id="SSF102705">
    <property type="entry name" value="NIF3 (NGG1p interacting factor 3)-like"/>
    <property type="match status" value="1"/>
</dbReference>
<dbReference type="RefSeq" id="WP_126582357.1">
    <property type="nucleotide sequence ID" value="NZ_BIFR01000002.1"/>
</dbReference>
<dbReference type="Pfam" id="PF01784">
    <property type="entry name" value="DUF34_NIF3"/>
    <property type="match status" value="1"/>
</dbReference>
<comment type="similarity">
    <text evidence="1">Belongs to the GTP cyclohydrolase I type 2/NIF3 family.</text>
</comment>
<comment type="caution">
    <text evidence="5">The sequence shown here is derived from an EMBL/GenBank/DDBJ whole genome shotgun (WGS) entry which is preliminary data.</text>
</comment>
<dbReference type="EMBL" id="BIFR01000002">
    <property type="protein sequence ID" value="GCE14823.1"/>
    <property type="molecule type" value="Genomic_DNA"/>
</dbReference>
<gene>
    <name evidence="5" type="ORF">KTT_46820</name>
</gene>
<evidence type="ECO:0000256" key="4">
    <source>
        <dbReference type="PIRSR" id="PIRSR602678-1"/>
    </source>
</evidence>
<evidence type="ECO:0000256" key="3">
    <source>
        <dbReference type="ARBA" id="ARBA00022723"/>
    </source>
</evidence>
<dbReference type="PANTHER" id="PTHR13799:SF14">
    <property type="entry name" value="GTP CYCLOHYDROLASE 1 TYPE 2 HOMOLOG"/>
    <property type="match status" value="1"/>
</dbReference>
<dbReference type="InterPro" id="IPR036069">
    <property type="entry name" value="DUF34/NIF3_sf"/>
</dbReference>
<dbReference type="GO" id="GO:0046872">
    <property type="term" value="F:metal ion binding"/>
    <property type="evidence" value="ECO:0007669"/>
    <property type="project" value="UniProtKB-KW"/>
</dbReference>
<organism evidence="5 6">
    <name type="scientific">Tengunoibacter tsumagoiensis</name>
    <dbReference type="NCBI Taxonomy" id="2014871"/>
    <lineage>
        <taxon>Bacteria</taxon>
        <taxon>Bacillati</taxon>
        <taxon>Chloroflexota</taxon>
        <taxon>Ktedonobacteria</taxon>
        <taxon>Ktedonobacterales</taxon>
        <taxon>Dictyobacteraceae</taxon>
        <taxon>Tengunoibacter</taxon>
    </lineage>
</organism>
<keyword evidence="6" id="KW-1185">Reference proteome</keyword>
<dbReference type="PANTHER" id="PTHR13799">
    <property type="entry name" value="NGG1 INTERACTING FACTOR 3"/>
    <property type="match status" value="1"/>
</dbReference>
<feature type="binding site" evidence="4">
    <location>
        <position position="227"/>
    </location>
    <ligand>
        <name>a divalent metal cation</name>
        <dbReference type="ChEBI" id="CHEBI:60240"/>
        <label>1</label>
    </ligand>
</feature>
<sequence length="263" mass="29484">MGRTIQDVIDRIISAVPGAPQEDSVDTLKSGDPQQEVTGIVTTFTATMGVLRRAVELNANLIITHEPTFYDHHDCTDWLQNDSVYQAKRDFIARHNLALWRFHDYWHMYQPDGIITGMVKALGWEAYRQPEPSALLIIPGMTVAQVVATVKERLALPTLRVVGSPEQSCERIALLMGAWGKEKQFQAFIDWKVDAVICGETVEWATCEYVRDAIALGENKSLVIVGHAKSEEEGMHYLVEWLQPQLPNIPLTYLAVGDPVTTL</sequence>
<evidence type="ECO:0000256" key="2">
    <source>
        <dbReference type="ARBA" id="ARBA00022112"/>
    </source>
</evidence>
<dbReference type="GO" id="GO:0005737">
    <property type="term" value="C:cytoplasm"/>
    <property type="evidence" value="ECO:0007669"/>
    <property type="project" value="TreeGrafter"/>
</dbReference>
<name>A0A402A6Q5_9CHLR</name>
<evidence type="ECO:0000313" key="6">
    <source>
        <dbReference type="Proteomes" id="UP000287352"/>
    </source>
</evidence>
<evidence type="ECO:0000313" key="5">
    <source>
        <dbReference type="EMBL" id="GCE14823.1"/>
    </source>
</evidence>
<dbReference type="Proteomes" id="UP000287352">
    <property type="component" value="Unassembled WGS sequence"/>
</dbReference>
<feature type="binding site" evidence="4">
    <location>
        <position position="231"/>
    </location>
    <ligand>
        <name>a divalent metal cation</name>
        <dbReference type="ChEBI" id="CHEBI:60240"/>
        <label>1</label>
    </ligand>
</feature>
<evidence type="ECO:0000256" key="1">
    <source>
        <dbReference type="ARBA" id="ARBA00006964"/>
    </source>
</evidence>
<proteinExistence type="inferred from homology"/>
<dbReference type="InterPro" id="IPR002678">
    <property type="entry name" value="DUF34/NIF3"/>
</dbReference>
<protein>
    <recommendedName>
        <fullName evidence="2">GTP cyclohydrolase 1 type 2 homolog</fullName>
    </recommendedName>
</protein>
<feature type="binding site" evidence="4">
    <location>
        <position position="65"/>
    </location>
    <ligand>
        <name>a divalent metal cation</name>
        <dbReference type="ChEBI" id="CHEBI:60240"/>
        <label>1</label>
    </ligand>
</feature>
<keyword evidence="3 4" id="KW-0479">Metal-binding</keyword>
<dbReference type="OrthoDB" id="1116574at2"/>